<comment type="caution">
    <text evidence="1">The sequence shown here is derived from an EMBL/GenBank/DDBJ whole genome shotgun (WGS) entry which is preliminary data.</text>
</comment>
<protein>
    <submittedName>
        <fullName evidence="1">Uncharacterized protein</fullName>
    </submittedName>
</protein>
<reference evidence="1" key="1">
    <citation type="submission" date="2023-10" db="EMBL/GenBank/DDBJ databases">
        <title>Genome assembly of Pristionchus species.</title>
        <authorList>
            <person name="Yoshida K."/>
            <person name="Sommer R.J."/>
        </authorList>
    </citation>
    <scope>NUCLEOTIDE SEQUENCE</scope>
    <source>
        <strain evidence="1">RS0144</strain>
    </source>
</reference>
<proteinExistence type="predicted"/>
<sequence>MYNISAIFLEMDELRSLDFRLWIIRVKDDWSWRGSHPSVMLLPERNVDCTSQVLSHPLHIRLDHTAHLGPKCPPVLVYSRLRNCSFQHDIVFILGYSMVIRNARGVVGVTVVSEGRFTTPSISVSNIPRR</sequence>
<gene>
    <name evidence="1" type="ORF">PENTCL1PPCAC_9978</name>
</gene>
<organism evidence="1 2">
    <name type="scientific">Pristionchus entomophagus</name>
    <dbReference type="NCBI Taxonomy" id="358040"/>
    <lineage>
        <taxon>Eukaryota</taxon>
        <taxon>Metazoa</taxon>
        <taxon>Ecdysozoa</taxon>
        <taxon>Nematoda</taxon>
        <taxon>Chromadorea</taxon>
        <taxon>Rhabditida</taxon>
        <taxon>Rhabditina</taxon>
        <taxon>Diplogasteromorpha</taxon>
        <taxon>Diplogasteroidea</taxon>
        <taxon>Neodiplogasteridae</taxon>
        <taxon>Pristionchus</taxon>
    </lineage>
</organism>
<dbReference type="AlphaFoldDB" id="A0AAV5T0P6"/>
<evidence type="ECO:0000313" key="2">
    <source>
        <dbReference type="Proteomes" id="UP001432027"/>
    </source>
</evidence>
<dbReference type="EMBL" id="BTSX01000003">
    <property type="protein sequence ID" value="GMS87803.1"/>
    <property type="molecule type" value="Genomic_DNA"/>
</dbReference>
<evidence type="ECO:0000313" key="1">
    <source>
        <dbReference type="EMBL" id="GMS87803.1"/>
    </source>
</evidence>
<accession>A0AAV5T0P6</accession>
<keyword evidence="2" id="KW-1185">Reference proteome</keyword>
<name>A0AAV5T0P6_9BILA</name>
<dbReference type="Proteomes" id="UP001432027">
    <property type="component" value="Unassembled WGS sequence"/>
</dbReference>